<evidence type="ECO:0000313" key="3">
    <source>
        <dbReference type="EMBL" id="CAI5756363.1"/>
    </source>
</evidence>
<feature type="domain" description="Nitrogen regulatory protein areA GATA-like" evidence="2">
    <location>
        <begin position="122"/>
        <end position="149"/>
    </location>
</feature>
<feature type="compositionally biased region" description="Polar residues" evidence="1">
    <location>
        <begin position="607"/>
        <end position="616"/>
    </location>
</feature>
<feature type="compositionally biased region" description="Polar residues" evidence="1">
    <location>
        <begin position="412"/>
        <end position="443"/>
    </location>
</feature>
<feature type="region of interest" description="Disordered" evidence="1">
    <location>
        <begin position="645"/>
        <end position="679"/>
    </location>
</feature>
<accession>A0A9W4XBQ0</accession>
<name>A0A9W4XBQ0_9ASCO</name>
<protein>
    <recommendedName>
        <fullName evidence="2">Nitrogen regulatory protein areA GATA-like domain-containing protein</fullName>
    </recommendedName>
</protein>
<organism evidence="3 4">
    <name type="scientific">Candida verbasci</name>
    <dbReference type="NCBI Taxonomy" id="1227364"/>
    <lineage>
        <taxon>Eukaryota</taxon>
        <taxon>Fungi</taxon>
        <taxon>Dikarya</taxon>
        <taxon>Ascomycota</taxon>
        <taxon>Saccharomycotina</taxon>
        <taxon>Pichiomycetes</taxon>
        <taxon>Debaryomycetaceae</taxon>
        <taxon>Candida/Lodderomyces clade</taxon>
        <taxon>Candida</taxon>
    </lineage>
</organism>
<evidence type="ECO:0000259" key="2">
    <source>
        <dbReference type="Pfam" id="PF08550"/>
    </source>
</evidence>
<feature type="compositionally biased region" description="Polar residues" evidence="1">
    <location>
        <begin position="455"/>
        <end position="466"/>
    </location>
</feature>
<evidence type="ECO:0000313" key="4">
    <source>
        <dbReference type="Proteomes" id="UP001152885"/>
    </source>
</evidence>
<feature type="compositionally biased region" description="Polar residues" evidence="1">
    <location>
        <begin position="695"/>
        <end position="705"/>
    </location>
</feature>
<dbReference type="AlphaFoldDB" id="A0A9W4XBQ0"/>
<evidence type="ECO:0000256" key="1">
    <source>
        <dbReference type="SAM" id="MobiDB-lite"/>
    </source>
</evidence>
<feature type="region of interest" description="Disordered" evidence="1">
    <location>
        <begin position="695"/>
        <end position="714"/>
    </location>
</feature>
<feature type="compositionally biased region" description="Acidic residues" evidence="1">
    <location>
        <begin position="445"/>
        <end position="454"/>
    </location>
</feature>
<dbReference type="Proteomes" id="UP001152885">
    <property type="component" value="Unassembled WGS sequence"/>
</dbReference>
<dbReference type="OrthoDB" id="5563539at2759"/>
<feature type="region of interest" description="Disordered" evidence="1">
    <location>
        <begin position="507"/>
        <end position="626"/>
    </location>
</feature>
<feature type="compositionally biased region" description="Polar residues" evidence="1">
    <location>
        <begin position="645"/>
        <end position="667"/>
    </location>
</feature>
<sequence>MSVFHSDVTKSQHVDAESDQHFENTTFKLKRTRSLGLLDEFIPDKQQEEVSHDLPPPIETDTTNTTTEDESSDQDSISISSPIYNLQSPELIPHDDTDLTVEPSRHVDYLSHQWDVSDIWKSWRYVISKKKNVTNAARLENASWRTWAQRRSNLKTVSPEIVNWSKDCDVTWLYGPIMNDDSKYSSNHDENHHDDDYSTATSAVAGDISIPKKKTSYNHLNPKPILKKRTIEESIISHSNLLKLQLATQLYNKKKETQHPKIGEDEEYLDVNALSNKLNNQYKNNDNQPNDNIAKFQNLLNDNIPKQEPKPIIDKKNRHIHFNDEVQQCVAVDNFSDEYDDEFDDYDYEDSDYEDYNYLNESHYETGPDEEFKENLSEDDGDDDEDDDDEDDDEGFILNVKSNKQKPLIHRSGTTSSIDSNPHLSKSKSYTSIQLMPSTTLNYGSDDESSDEENPYTSSLSHNVNNDISRGYDYYYDYNSIYTCDPNFNYQHQQPDIVDVPESLEMGSNYYNDIPQQDPSPLSQPTSPHQQVSQPQQTSPLFLAHNNPPVNKSPFQLSDSGSDSEIDSDEEEGLSIGTRRSSQQLAESIFHNGITKKEEEPQPNPIHRSNSIFKQPSSSNSLSQSFFNNSSFSEKDKELSKTFLGNNEKSSVLPPQTTSENAIQNDISSSSSSDDDGLILKNKSYNTLNEVLKNNGGNSPSLEQQGDNDENNLVGHAKGLAKHFFG</sequence>
<feature type="compositionally biased region" description="Acidic residues" evidence="1">
    <location>
        <begin position="562"/>
        <end position="573"/>
    </location>
</feature>
<feature type="compositionally biased region" description="Polar residues" evidence="1">
    <location>
        <begin position="509"/>
        <end position="540"/>
    </location>
</feature>
<dbReference type="GO" id="GO:0005773">
    <property type="term" value="C:vacuole"/>
    <property type="evidence" value="ECO:0007669"/>
    <property type="project" value="GOC"/>
</dbReference>
<feature type="region of interest" description="Disordered" evidence="1">
    <location>
        <begin position="362"/>
        <end position="395"/>
    </location>
</feature>
<dbReference type="EMBL" id="CANTUO010000001">
    <property type="protein sequence ID" value="CAI5756363.1"/>
    <property type="molecule type" value="Genomic_DNA"/>
</dbReference>
<keyword evidence="4" id="KW-1185">Reference proteome</keyword>
<feature type="region of interest" description="Disordered" evidence="1">
    <location>
        <begin position="46"/>
        <end position="77"/>
    </location>
</feature>
<dbReference type="PANTHER" id="PTHR28051:SF1">
    <property type="entry name" value="PROTEIN MTL1-RELATED"/>
    <property type="match status" value="1"/>
</dbReference>
<reference evidence="3" key="1">
    <citation type="submission" date="2022-12" db="EMBL/GenBank/DDBJ databases">
        <authorList>
            <person name="Brejova B."/>
        </authorList>
    </citation>
    <scope>NUCLEOTIDE SEQUENCE</scope>
</reference>
<proteinExistence type="predicted"/>
<dbReference type="GO" id="GO:0007039">
    <property type="term" value="P:protein catabolic process in the vacuole"/>
    <property type="evidence" value="ECO:0007669"/>
    <property type="project" value="TreeGrafter"/>
</dbReference>
<dbReference type="InterPro" id="IPR052292">
    <property type="entry name" value="Glucose_repression_reg"/>
</dbReference>
<gene>
    <name evidence="3" type="ORF">CANVERA_P0879</name>
</gene>
<comment type="caution">
    <text evidence="3">The sequence shown here is derived from an EMBL/GenBank/DDBJ whole genome shotgun (WGS) entry which is preliminary data.</text>
</comment>
<dbReference type="Pfam" id="PF08550">
    <property type="entry name" value="GATA_AreA"/>
    <property type="match status" value="1"/>
</dbReference>
<dbReference type="InterPro" id="IPR013860">
    <property type="entry name" value="AreA_GATA"/>
</dbReference>
<feature type="compositionally biased region" description="Low complexity" evidence="1">
    <location>
        <begin position="617"/>
        <end position="626"/>
    </location>
</feature>
<dbReference type="PANTHER" id="PTHR28051">
    <property type="entry name" value="PROTEIN MTL1-RELATED"/>
    <property type="match status" value="1"/>
</dbReference>
<feature type="compositionally biased region" description="Acidic residues" evidence="1">
    <location>
        <begin position="367"/>
        <end position="395"/>
    </location>
</feature>
<dbReference type="GO" id="GO:0042149">
    <property type="term" value="P:cellular response to glucose starvation"/>
    <property type="evidence" value="ECO:0007669"/>
    <property type="project" value="TreeGrafter"/>
</dbReference>
<feature type="region of interest" description="Disordered" evidence="1">
    <location>
        <begin position="408"/>
        <end position="466"/>
    </location>
</feature>